<sequence length="81" mass="8203">MKVTVRLFAAARERAGVGSVDVELATGASVKQLLDGVVAVKPALASLVPHLRVAVNQEFAGVESIVEEGAEVALIPPVAGG</sequence>
<dbReference type="GO" id="GO:0000166">
    <property type="term" value="F:nucleotide binding"/>
    <property type="evidence" value="ECO:0007669"/>
    <property type="project" value="UniProtKB-KW"/>
</dbReference>
<keyword evidence="1" id="KW-0547">Nucleotide-binding</keyword>
<comment type="caution">
    <text evidence="4">The sequence shown here is derived from an EMBL/GenBank/DDBJ whole genome shotgun (WGS) entry which is preliminary data.</text>
</comment>
<name>A0A2W5TD15_9BACT</name>
<dbReference type="UniPathway" id="UPA00344"/>
<organism evidence="4 5">
    <name type="scientific">Archangium gephyra</name>
    <dbReference type="NCBI Taxonomy" id="48"/>
    <lineage>
        <taxon>Bacteria</taxon>
        <taxon>Pseudomonadati</taxon>
        <taxon>Myxococcota</taxon>
        <taxon>Myxococcia</taxon>
        <taxon>Myxococcales</taxon>
        <taxon>Cystobacterineae</taxon>
        <taxon>Archangiaceae</taxon>
        <taxon>Archangium</taxon>
    </lineage>
</organism>
<dbReference type="NCBIfam" id="TIGR01682">
    <property type="entry name" value="moaD"/>
    <property type="match status" value="1"/>
</dbReference>
<dbReference type="Pfam" id="PF02597">
    <property type="entry name" value="ThiS"/>
    <property type="match status" value="1"/>
</dbReference>
<gene>
    <name evidence="4" type="primary">moaD</name>
    <name evidence="4" type="ORF">DI536_14485</name>
</gene>
<dbReference type="InterPro" id="IPR003749">
    <property type="entry name" value="ThiS/MoaD-like"/>
</dbReference>
<dbReference type="CDD" id="cd00754">
    <property type="entry name" value="Ubl_MoaD"/>
    <property type="match status" value="1"/>
</dbReference>
<dbReference type="Proteomes" id="UP000249061">
    <property type="component" value="Unassembled WGS sequence"/>
</dbReference>
<accession>A0A2W5TD15</accession>
<evidence type="ECO:0000256" key="3">
    <source>
        <dbReference type="ARBA" id="ARBA00024247"/>
    </source>
</evidence>
<comment type="similarity">
    <text evidence="2">Belongs to the MoaD family.</text>
</comment>
<proteinExistence type="inferred from homology"/>
<dbReference type="GO" id="GO:0006777">
    <property type="term" value="P:Mo-molybdopterin cofactor biosynthetic process"/>
    <property type="evidence" value="ECO:0007669"/>
    <property type="project" value="InterPro"/>
</dbReference>
<evidence type="ECO:0000256" key="2">
    <source>
        <dbReference type="ARBA" id="ARBA00024200"/>
    </source>
</evidence>
<evidence type="ECO:0000256" key="1">
    <source>
        <dbReference type="ARBA" id="ARBA00022741"/>
    </source>
</evidence>
<dbReference type="InterPro" id="IPR016155">
    <property type="entry name" value="Mopterin_synth/thiamin_S_b"/>
</dbReference>
<dbReference type="PANTHER" id="PTHR33359">
    <property type="entry name" value="MOLYBDOPTERIN SYNTHASE SULFUR CARRIER SUBUNIT"/>
    <property type="match status" value="1"/>
</dbReference>
<dbReference type="SUPFAM" id="SSF54285">
    <property type="entry name" value="MoaD/ThiS"/>
    <property type="match status" value="1"/>
</dbReference>
<evidence type="ECO:0000313" key="4">
    <source>
        <dbReference type="EMBL" id="PZR12772.1"/>
    </source>
</evidence>
<dbReference type="AlphaFoldDB" id="A0A2W5TD15"/>
<dbReference type="PANTHER" id="PTHR33359:SF1">
    <property type="entry name" value="MOLYBDOPTERIN SYNTHASE SULFUR CARRIER SUBUNIT"/>
    <property type="match status" value="1"/>
</dbReference>
<reference evidence="4 5" key="1">
    <citation type="submission" date="2017-08" db="EMBL/GenBank/DDBJ databases">
        <title>Infants hospitalized years apart are colonized by the same room-sourced microbial strains.</title>
        <authorList>
            <person name="Brooks B."/>
            <person name="Olm M.R."/>
            <person name="Firek B.A."/>
            <person name="Baker R."/>
            <person name="Thomas B.C."/>
            <person name="Morowitz M.J."/>
            <person name="Banfield J.F."/>
        </authorList>
    </citation>
    <scope>NUCLEOTIDE SEQUENCE [LARGE SCALE GENOMIC DNA]</scope>
    <source>
        <strain evidence="4">S2_003_000_R2_14</strain>
    </source>
</reference>
<dbReference type="EMBL" id="QFQP01000011">
    <property type="protein sequence ID" value="PZR12772.1"/>
    <property type="molecule type" value="Genomic_DNA"/>
</dbReference>
<dbReference type="InterPro" id="IPR012675">
    <property type="entry name" value="Beta-grasp_dom_sf"/>
</dbReference>
<protein>
    <recommendedName>
        <fullName evidence="3">Molybdopterin synthase sulfur carrier subunit</fullName>
    </recommendedName>
</protein>
<evidence type="ECO:0000313" key="5">
    <source>
        <dbReference type="Proteomes" id="UP000249061"/>
    </source>
</evidence>
<dbReference type="Gene3D" id="3.10.20.30">
    <property type="match status" value="1"/>
</dbReference>
<dbReference type="GO" id="GO:1990133">
    <property type="term" value="C:molybdopterin adenylyltransferase complex"/>
    <property type="evidence" value="ECO:0007669"/>
    <property type="project" value="TreeGrafter"/>
</dbReference>
<dbReference type="InterPro" id="IPR044672">
    <property type="entry name" value="MOCS2A"/>
</dbReference>